<reference evidence="3 4" key="1">
    <citation type="journal article" date="2018" name="Science">
        <title>The opium poppy genome and morphinan production.</title>
        <authorList>
            <person name="Guo L."/>
            <person name="Winzer T."/>
            <person name="Yang X."/>
            <person name="Li Y."/>
            <person name="Ning Z."/>
            <person name="He Z."/>
            <person name="Teodor R."/>
            <person name="Lu Y."/>
            <person name="Bowser T.A."/>
            <person name="Graham I.A."/>
            <person name="Ye K."/>
        </authorList>
    </citation>
    <scope>NUCLEOTIDE SEQUENCE [LARGE SCALE GENOMIC DNA]</scope>
    <source>
        <strain evidence="4">cv. HN1</strain>
        <tissue evidence="3">Leaves</tissue>
    </source>
</reference>
<comment type="cofactor">
    <cofactor evidence="1">
        <name>[4Fe-4S] cluster</name>
        <dbReference type="ChEBI" id="CHEBI:49883"/>
    </cofactor>
</comment>
<dbReference type="PANTHER" id="PTHR30544">
    <property type="entry name" value="23S RRNA METHYLTRANSFERASE"/>
    <property type="match status" value="1"/>
</dbReference>
<evidence type="ECO:0000256" key="1">
    <source>
        <dbReference type="ARBA" id="ARBA00001966"/>
    </source>
</evidence>
<dbReference type="PANTHER" id="PTHR30544:SF5">
    <property type="entry name" value="RADICAL SAM CORE DOMAIN-CONTAINING PROTEIN"/>
    <property type="match status" value="1"/>
</dbReference>
<keyword evidence="2" id="KW-0411">Iron-sulfur</keyword>
<keyword evidence="4" id="KW-1185">Reference proteome</keyword>
<accession>A0A4Y7KSG8</accession>
<dbReference type="GO" id="GO:0070475">
    <property type="term" value="P:rRNA base methylation"/>
    <property type="evidence" value="ECO:0007669"/>
    <property type="project" value="TreeGrafter"/>
</dbReference>
<dbReference type="Gene3D" id="3.20.20.70">
    <property type="entry name" value="Aldolase class I"/>
    <property type="match status" value="1"/>
</dbReference>
<organism evidence="3 4">
    <name type="scientific">Papaver somniferum</name>
    <name type="common">Opium poppy</name>
    <dbReference type="NCBI Taxonomy" id="3469"/>
    <lineage>
        <taxon>Eukaryota</taxon>
        <taxon>Viridiplantae</taxon>
        <taxon>Streptophyta</taxon>
        <taxon>Embryophyta</taxon>
        <taxon>Tracheophyta</taxon>
        <taxon>Spermatophyta</taxon>
        <taxon>Magnoliopsida</taxon>
        <taxon>Ranunculales</taxon>
        <taxon>Papaveraceae</taxon>
        <taxon>Papaveroideae</taxon>
        <taxon>Papaver</taxon>
    </lineage>
</organism>
<evidence type="ECO:0000313" key="4">
    <source>
        <dbReference type="Proteomes" id="UP000316621"/>
    </source>
</evidence>
<dbReference type="Proteomes" id="UP000316621">
    <property type="component" value="Chromosome 9"/>
</dbReference>
<keyword evidence="2" id="KW-0408">Iron</keyword>
<dbReference type="InterPro" id="IPR013785">
    <property type="entry name" value="Aldolase_TIM"/>
</dbReference>
<keyword evidence="2" id="KW-0479">Metal-binding</keyword>
<dbReference type="GO" id="GO:0051539">
    <property type="term" value="F:4 iron, 4 sulfur cluster binding"/>
    <property type="evidence" value="ECO:0007669"/>
    <property type="project" value="UniProtKB-KW"/>
</dbReference>
<keyword evidence="2" id="KW-0004">4Fe-4S</keyword>
<dbReference type="InterPro" id="IPR040072">
    <property type="entry name" value="Methyltransferase_A"/>
</dbReference>
<evidence type="ECO:0000313" key="3">
    <source>
        <dbReference type="EMBL" id="RZC75796.1"/>
    </source>
</evidence>
<sequence length="259" mass="28478">MASSKSSSFSFNPHGRYFYSSKTVSATPITTPHIDSRVLLVMSELDLQQLATDLGQRETTTSASIQVQIPLAFRNDLQEAGWKFGRSLLHQVVMAADGTLWPIETVTIPVEYDKGSIRLTVCVSSQLGCPLCSFCATSKRGYLRNLQRHELSRSSFIEGAICKSAKQMSTISTVESWHLPNTNPPCLSETIVPGANGWPLDALVKDCKDHFDETSRKVSFVYMLLAGVNNAVGHAVELAGLIRAWGSGYHAKKLKSYTF</sequence>
<gene>
    <name evidence="3" type="ORF">C5167_002776</name>
</gene>
<dbReference type="AlphaFoldDB" id="A0A4Y7KSG8"/>
<evidence type="ECO:0000256" key="2">
    <source>
        <dbReference type="ARBA" id="ARBA00022485"/>
    </source>
</evidence>
<protein>
    <submittedName>
        <fullName evidence="3">Uncharacterized protein</fullName>
    </submittedName>
</protein>
<dbReference type="Gramene" id="RZC75796">
    <property type="protein sequence ID" value="RZC75796"/>
    <property type="gene ID" value="C5167_002776"/>
</dbReference>
<dbReference type="GO" id="GO:0030488">
    <property type="term" value="P:tRNA methylation"/>
    <property type="evidence" value="ECO:0007669"/>
    <property type="project" value="TreeGrafter"/>
</dbReference>
<dbReference type="EMBL" id="CM010723">
    <property type="protein sequence ID" value="RZC75796.1"/>
    <property type="molecule type" value="Genomic_DNA"/>
</dbReference>
<name>A0A4Y7KSG8_PAPSO</name>
<proteinExistence type="predicted"/>